<dbReference type="InterPro" id="IPR036761">
    <property type="entry name" value="TTHA0802/YceI-like_sf"/>
</dbReference>
<dbReference type="SMART" id="SM00867">
    <property type="entry name" value="YceI"/>
    <property type="match status" value="1"/>
</dbReference>
<dbReference type="Gene3D" id="2.40.128.110">
    <property type="entry name" value="Lipid/polyisoprenoid-binding, YceI-like"/>
    <property type="match status" value="1"/>
</dbReference>
<dbReference type="Pfam" id="PF04264">
    <property type="entry name" value="YceI"/>
    <property type="match status" value="1"/>
</dbReference>
<gene>
    <name evidence="3" type="ORF">OHA16_22485</name>
</gene>
<dbReference type="Proteomes" id="UP001432222">
    <property type="component" value="Chromosome"/>
</dbReference>
<name>A0ABZ1U4K1_9ACTN</name>
<organism evidence="3 4">
    <name type="scientific">Kitasatospora purpeofusca</name>
    <dbReference type="NCBI Taxonomy" id="67352"/>
    <lineage>
        <taxon>Bacteria</taxon>
        <taxon>Bacillati</taxon>
        <taxon>Actinomycetota</taxon>
        <taxon>Actinomycetes</taxon>
        <taxon>Kitasatosporales</taxon>
        <taxon>Streptomycetaceae</taxon>
        <taxon>Kitasatospora</taxon>
    </lineage>
</organism>
<keyword evidence="4" id="KW-1185">Reference proteome</keyword>
<dbReference type="PANTHER" id="PTHR34406">
    <property type="entry name" value="PROTEIN YCEI"/>
    <property type="match status" value="1"/>
</dbReference>
<dbReference type="EMBL" id="CP108110">
    <property type="protein sequence ID" value="WUQ85485.1"/>
    <property type="molecule type" value="Genomic_DNA"/>
</dbReference>
<dbReference type="RefSeq" id="WP_328956244.1">
    <property type="nucleotide sequence ID" value="NZ_CP108110.1"/>
</dbReference>
<sequence length="210" mass="22755">MGLFNRAKTTDTATTAVAVAVAENPAGQDLGLGHLTGDWTIDTTHSEIGFAVRHAMITNVKGRFTEYEGKLHLDGTTPTDSRADLVIKVASIDTNQAQRDEHLRTSDFFAAESFPEMRFRSTAAERVGDESYRMSGELTIKDVTRPIILDLDFTGHAVDAYGADRVGFEGKAVLDRTDWGLTYNAALETGGVLIGEKVKLTFDISAVKAA</sequence>
<feature type="domain" description="Lipid/polyisoprenoid-binding YceI-like" evidence="2">
    <location>
        <begin position="38"/>
        <end position="207"/>
    </location>
</feature>
<evidence type="ECO:0000313" key="4">
    <source>
        <dbReference type="Proteomes" id="UP001432222"/>
    </source>
</evidence>
<proteinExistence type="inferred from homology"/>
<evidence type="ECO:0000313" key="3">
    <source>
        <dbReference type="EMBL" id="WUQ85485.1"/>
    </source>
</evidence>
<dbReference type="PANTHER" id="PTHR34406:SF1">
    <property type="entry name" value="PROTEIN YCEI"/>
    <property type="match status" value="1"/>
</dbReference>
<comment type="similarity">
    <text evidence="1">Belongs to the UPF0312 family.</text>
</comment>
<evidence type="ECO:0000259" key="2">
    <source>
        <dbReference type="SMART" id="SM00867"/>
    </source>
</evidence>
<protein>
    <submittedName>
        <fullName evidence="3">YceI family protein</fullName>
    </submittedName>
</protein>
<evidence type="ECO:0000256" key="1">
    <source>
        <dbReference type="ARBA" id="ARBA00008812"/>
    </source>
</evidence>
<dbReference type="SUPFAM" id="SSF101874">
    <property type="entry name" value="YceI-like"/>
    <property type="match status" value="1"/>
</dbReference>
<accession>A0ABZ1U4K1</accession>
<dbReference type="InterPro" id="IPR007372">
    <property type="entry name" value="Lipid/polyisoprenoid-bd_YceI"/>
</dbReference>
<reference evidence="3" key="1">
    <citation type="submission" date="2022-10" db="EMBL/GenBank/DDBJ databases">
        <title>The complete genomes of actinobacterial strains from the NBC collection.</title>
        <authorList>
            <person name="Joergensen T.S."/>
            <person name="Alvarez Arevalo M."/>
            <person name="Sterndorff E.B."/>
            <person name="Faurdal D."/>
            <person name="Vuksanovic O."/>
            <person name="Mourched A.-S."/>
            <person name="Charusanti P."/>
            <person name="Shaw S."/>
            <person name="Blin K."/>
            <person name="Weber T."/>
        </authorList>
    </citation>
    <scope>NUCLEOTIDE SEQUENCE</scope>
    <source>
        <strain evidence="3">NBC_00222</strain>
    </source>
</reference>